<keyword evidence="2" id="KW-1185">Reference proteome</keyword>
<organism evidence="1 2">
    <name type="scientific">Azospirillum endophyticum</name>
    <dbReference type="NCBI Taxonomy" id="2800326"/>
    <lineage>
        <taxon>Bacteria</taxon>
        <taxon>Pseudomonadati</taxon>
        <taxon>Pseudomonadota</taxon>
        <taxon>Alphaproteobacteria</taxon>
        <taxon>Rhodospirillales</taxon>
        <taxon>Azospirillaceae</taxon>
        <taxon>Azospirillum</taxon>
    </lineage>
</organism>
<dbReference type="EMBL" id="JAENHM010000077">
    <property type="protein sequence ID" value="MBK1841971.1"/>
    <property type="molecule type" value="Genomic_DNA"/>
</dbReference>
<dbReference type="RefSeq" id="WP_200198650.1">
    <property type="nucleotide sequence ID" value="NZ_JAENHM010000077.1"/>
</dbReference>
<evidence type="ECO:0000313" key="2">
    <source>
        <dbReference type="Proteomes" id="UP000652760"/>
    </source>
</evidence>
<sequence length="73" mass="7970">MASKQHPKSHVAADMAWADVPDYRKMALELARLAAEAAQRARVTGNGKYDRLARTLTSRAGEILSDLDRGGTM</sequence>
<protein>
    <submittedName>
        <fullName evidence="1">Uncharacterized protein</fullName>
    </submittedName>
</protein>
<reference evidence="2" key="1">
    <citation type="submission" date="2021-01" db="EMBL/GenBank/DDBJ databases">
        <title>Genome public.</title>
        <authorList>
            <person name="Liu C."/>
            <person name="Sun Q."/>
        </authorList>
    </citation>
    <scope>NUCLEOTIDE SEQUENCE [LARGE SCALE GENOMIC DNA]</scope>
    <source>
        <strain evidence="2">YIM B02556</strain>
    </source>
</reference>
<evidence type="ECO:0000313" key="1">
    <source>
        <dbReference type="EMBL" id="MBK1841971.1"/>
    </source>
</evidence>
<comment type="caution">
    <text evidence="1">The sequence shown here is derived from an EMBL/GenBank/DDBJ whole genome shotgun (WGS) entry which is preliminary data.</text>
</comment>
<accession>A0ABS1FEU9</accession>
<name>A0ABS1FEU9_9PROT</name>
<proteinExistence type="predicted"/>
<dbReference type="Proteomes" id="UP000652760">
    <property type="component" value="Unassembled WGS sequence"/>
</dbReference>
<gene>
    <name evidence="1" type="ORF">JHL17_31700</name>
</gene>